<dbReference type="GO" id="GO:0006508">
    <property type="term" value="P:proteolysis"/>
    <property type="evidence" value="ECO:0007669"/>
    <property type="project" value="UniProtKB-KW"/>
</dbReference>
<dbReference type="SUPFAM" id="SSF54001">
    <property type="entry name" value="Cysteine proteinases"/>
    <property type="match status" value="1"/>
</dbReference>
<dbReference type="OrthoDB" id="5620138at2"/>
<keyword evidence="3" id="KW-0378">Hydrolase</keyword>
<evidence type="ECO:0000256" key="3">
    <source>
        <dbReference type="ARBA" id="ARBA00022801"/>
    </source>
</evidence>
<keyword evidence="8" id="KW-1185">Reference proteome</keyword>
<feature type="region of interest" description="Disordered" evidence="5">
    <location>
        <begin position="287"/>
        <end position="307"/>
    </location>
</feature>
<proteinExistence type="inferred from homology"/>
<dbReference type="SUPFAM" id="SSF47090">
    <property type="entry name" value="PGBD-like"/>
    <property type="match status" value="1"/>
</dbReference>
<keyword evidence="2" id="KW-0645">Protease</keyword>
<dbReference type="Proteomes" id="UP000199323">
    <property type="component" value="Unassembled WGS sequence"/>
</dbReference>
<dbReference type="AlphaFoldDB" id="A0A1I2E7T3"/>
<evidence type="ECO:0000256" key="4">
    <source>
        <dbReference type="ARBA" id="ARBA00022807"/>
    </source>
</evidence>
<dbReference type="Gene3D" id="1.10.101.10">
    <property type="entry name" value="PGBD-like superfamily/PGBD"/>
    <property type="match status" value="1"/>
</dbReference>
<dbReference type="STRING" id="380248.SAMN05216251_10656"/>
<comment type="similarity">
    <text evidence="1">Belongs to the peptidase C40 family.</text>
</comment>
<dbReference type="EMBL" id="FONG01000006">
    <property type="protein sequence ID" value="SFE88551.1"/>
    <property type="molecule type" value="Genomic_DNA"/>
</dbReference>
<sequence>MSIPVFDDVEPLPACGCEECARRRLTDSMARDTGGPATGATARVVVVAAAAGTALGAAGTVAAAPLPAEATSFTTGHAVLAAAPGVAPAVAPLRLTRDQIIQRARTWTSAKVPYSMTAYWKDGYRQDCSGFVSMAWGLGTSAWTGNLADYGVRITKSELAPGDILLFHNAADPEHGSHTIIFGGWVDDAHTAYTGYEQTVPATRVQTTPYAYWSNSGKYIPYRYKYLAGGSSSGSGSSGSSGSSAFPGASAFGPGANNANVTRLGTMLVGRGAGAYYKVGPGPKWSDSDRKATSAFQRAQGWSGGDADGLPGPTTWSYLVLDKGRDIPGGTARSSGGTPAKAPAYPGAGAFRPGQTNDSVLALGKQLVAKGYGKNYTVGPSRTWGEADRRNVEAFQRAQGWTGRDADGYPGPETWRRLFT</sequence>
<gene>
    <name evidence="7" type="ORF">SAMN05216251_10656</name>
</gene>
<evidence type="ECO:0000313" key="7">
    <source>
        <dbReference type="EMBL" id="SFE88551.1"/>
    </source>
</evidence>
<feature type="domain" description="NlpC/P60" evidence="6">
    <location>
        <begin position="94"/>
        <end position="224"/>
    </location>
</feature>
<protein>
    <recommendedName>
        <fullName evidence="6">NlpC/P60 domain-containing protein</fullName>
    </recommendedName>
</protein>
<dbReference type="GO" id="GO:0008234">
    <property type="term" value="F:cysteine-type peptidase activity"/>
    <property type="evidence" value="ECO:0007669"/>
    <property type="project" value="UniProtKB-KW"/>
</dbReference>
<dbReference type="InterPro" id="IPR000064">
    <property type="entry name" value="NLP_P60_dom"/>
</dbReference>
<dbReference type="InterPro" id="IPR036365">
    <property type="entry name" value="PGBD-like_sf"/>
</dbReference>
<dbReference type="InterPro" id="IPR038765">
    <property type="entry name" value="Papain-like_cys_pep_sf"/>
</dbReference>
<evidence type="ECO:0000313" key="8">
    <source>
        <dbReference type="Proteomes" id="UP000199323"/>
    </source>
</evidence>
<dbReference type="RefSeq" id="WP_093713456.1">
    <property type="nucleotide sequence ID" value="NZ_FONG01000006.1"/>
</dbReference>
<dbReference type="InterPro" id="IPR036366">
    <property type="entry name" value="PGBDSf"/>
</dbReference>
<reference evidence="7 8" key="1">
    <citation type="submission" date="2016-10" db="EMBL/GenBank/DDBJ databases">
        <authorList>
            <person name="de Groot N.N."/>
        </authorList>
    </citation>
    <scope>NUCLEOTIDE SEQUENCE [LARGE SCALE GENOMIC DNA]</scope>
    <source>
        <strain evidence="7 8">CGMCC 4.3510</strain>
    </source>
</reference>
<name>A0A1I2E7T3_9ACTN</name>
<evidence type="ECO:0000256" key="5">
    <source>
        <dbReference type="SAM" id="MobiDB-lite"/>
    </source>
</evidence>
<dbReference type="Gene3D" id="3.90.1720.10">
    <property type="entry name" value="endopeptidase domain like (from Nostoc punctiforme)"/>
    <property type="match status" value="1"/>
</dbReference>
<keyword evidence="4" id="KW-0788">Thiol protease</keyword>
<evidence type="ECO:0000259" key="6">
    <source>
        <dbReference type="PROSITE" id="PS51935"/>
    </source>
</evidence>
<dbReference type="NCBIfam" id="NF038080">
    <property type="entry name" value="PG_bind_siph"/>
    <property type="match status" value="2"/>
</dbReference>
<organism evidence="7 8">
    <name type="scientific">Actinacidiphila alni</name>
    <dbReference type="NCBI Taxonomy" id="380248"/>
    <lineage>
        <taxon>Bacteria</taxon>
        <taxon>Bacillati</taxon>
        <taxon>Actinomycetota</taxon>
        <taxon>Actinomycetes</taxon>
        <taxon>Kitasatosporales</taxon>
        <taxon>Streptomycetaceae</taxon>
        <taxon>Actinacidiphila</taxon>
    </lineage>
</organism>
<accession>A0A1I2E7T3</accession>
<evidence type="ECO:0000256" key="2">
    <source>
        <dbReference type="ARBA" id="ARBA00022670"/>
    </source>
</evidence>
<dbReference type="InterPro" id="IPR047763">
    <property type="entry name" value="PG_bind_dom_phiBT1-type"/>
</dbReference>
<dbReference type="PROSITE" id="PS51935">
    <property type="entry name" value="NLPC_P60"/>
    <property type="match status" value="1"/>
</dbReference>
<evidence type="ECO:0000256" key="1">
    <source>
        <dbReference type="ARBA" id="ARBA00007074"/>
    </source>
</evidence>